<organism evidence="2 3">
    <name type="scientific">Stieleria magnilauensis</name>
    <dbReference type="NCBI Taxonomy" id="2527963"/>
    <lineage>
        <taxon>Bacteria</taxon>
        <taxon>Pseudomonadati</taxon>
        <taxon>Planctomycetota</taxon>
        <taxon>Planctomycetia</taxon>
        <taxon>Pirellulales</taxon>
        <taxon>Pirellulaceae</taxon>
        <taxon>Stieleria</taxon>
    </lineage>
</organism>
<dbReference type="InterPro" id="IPR012312">
    <property type="entry name" value="Hemerythrin-like"/>
</dbReference>
<dbReference type="EMBL" id="CP036432">
    <property type="protein sequence ID" value="QDV83562.1"/>
    <property type="molecule type" value="Genomic_DNA"/>
</dbReference>
<name>A0ABX5XP92_9BACT</name>
<dbReference type="RefSeq" id="WP_145210570.1">
    <property type="nucleotide sequence ID" value="NZ_CP036432.1"/>
</dbReference>
<feature type="domain" description="Hemerythrin-like" evidence="1">
    <location>
        <begin position="13"/>
        <end position="141"/>
    </location>
</feature>
<sequence length="152" mass="17632">MGTKRTSELCQLFEDWKAEDRKLAECVDEIRDWMSEVNQLGVPHFGETASRLQPLRECLLQHFDREDEMLAKLEELYPAASPEVSAFKRQTAADHRLLLGRLDELHVRLKQLDPPFKTWTDAMDEVDVFFETMDQHERSEADRVSMLIPGGA</sequence>
<keyword evidence="3" id="KW-1185">Reference proteome</keyword>
<dbReference type="Proteomes" id="UP000318081">
    <property type="component" value="Chromosome"/>
</dbReference>
<proteinExistence type="predicted"/>
<protein>
    <recommendedName>
        <fullName evidence="1">Hemerythrin-like domain-containing protein</fullName>
    </recommendedName>
</protein>
<reference evidence="2 3" key="1">
    <citation type="submission" date="2019-02" db="EMBL/GenBank/DDBJ databases">
        <title>Deep-cultivation of Planctomycetes and their phenomic and genomic characterization uncovers novel biology.</title>
        <authorList>
            <person name="Wiegand S."/>
            <person name="Jogler M."/>
            <person name="Boedeker C."/>
            <person name="Pinto D."/>
            <person name="Vollmers J."/>
            <person name="Rivas-Marin E."/>
            <person name="Kohn T."/>
            <person name="Peeters S.H."/>
            <person name="Heuer A."/>
            <person name="Rast P."/>
            <person name="Oberbeckmann S."/>
            <person name="Bunk B."/>
            <person name="Jeske O."/>
            <person name="Meyerdierks A."/>
            <person name="Storesund J.E."/>
            <person name="Kallscheuer N."/>
            <person name="Luecker S."/>
            <person name="Lage O.M."/>
            <person name="Pohl T."/>
            <person name="Merkel B.J."/>
            <person name="Hornburger P."/>
            <person name="Mueller R.-W."/>
            <person name="Bruemmer F."/>
            <person name="Labrenz M."/>
            <person name="Spormann A.M."/>
            <person name="Op den Camp H."/>
            <person name="Overmann J."/>
            <person name="Amann R."/>
            <person name="Jetten M.S.M."/>
            <person name="Mascher T."/>
            <person name="Medema M.H."/>
            <person name="Devos D.P."/>
            <person name="Kaster A.-K."/>
            <person name="Ovreas L."/>
            <person name="Rohde M."/>
            <person name="Galperin M.Y."/>
            <person name="Jogler C."/>
        </authorList>
    </citation>
    <scope>NUCLEOTIDE SEQUENCE [LARGE SCALE GENOMIC DNA]</scope>
    <source>
        <strain evidence="2 3">TBK1r</strain>
    </source>
</reference>
<gene>
    <name evidence="2" type="ORF">TBK1r_25040</name>
</gene>
<evidence type="ECO:0000313" key="2">
    <source>
        <dbReference type="EMBL" id="QDV83562.1"/>
    </source>
</evidence>
<evidence type="ECO:0000259" key="1">
    <source>
        <dbReference type="Pfam" id="PF01814"/>
    </source>
</evidence>
<evidence type="ECO:0000313" key="3">
    <source>
        <dbReference type="Proteomes" id="UP000318081"/>
    </source>
</evidence>
<accession>A0ABX5XP92</accession>
<dbReference type="Pfam" id="PF01814">
    <property type="entry name" value="Hemerythrin"/>
    <property type="match status" value="1"/>
</dbReference>